<organism evidence="1">
    <name type="scientific">Anguilla anguilla</name>
    <name type="common">European freshwater eel</name>
    <name type="synonym">Muraena anguilla</name>
    <dbReference type="NCBI Taxonomy" id="7936"/>
    <lineage>
        <taxon>Eukaryota</taxon>
        <taxon>Metazoa</taxon>
        <taxon>Chordata</taxon>
        <taxon>Craniata</taxon>
        <taxon>Vertebrata</taxon>
        <taxon>Euteleostomi</taxon>
        <taxon>Actinopterygii</taxon>
        <taxon>Neopterygii</taxon>
        <taxon>Teleostei</taxon>
        <taxon>Anguilliformes</taxon>
        <taxon>Anguillidae</taxon>
        <taxon>Anguilla</taxon>
    </lineage>
</organism>
<protein>
    <submittedName>
        <fullName evidence="1">Uncharacterized protein</fullName>
    </submittedName>
</protein>
<reference evidence="1" key="2">
    <citation type="journal article" date="2015" name="Fish Shellfish Immunol.">
        <title>Early steps in the European eel (Anguilla anguilla)-Vibrio vulnificus interaction in the gills: Role of the RtxA13 toxin.</title>
        <authorList>
            <person name="Callol A."/>
            <person name="Pajuelo D."/>
            <person name="Ebbesson L."/>
            <person name="Teles M."/>
            <person name="MacKenzie S."/>
            <person name="Amaro C."/>
        </authorList>
    </citation>
    <scope>NUCLEOTIDE SEQUENCE</scope>
</reference>
<reference evidence="1" key="1">
    <citation type="submission" date="2014-11" db="EMBL/GenBank/DDBJ databases">
        <authorList>
            <person name="Amaro Gonzalez C."/>
        </authorList>
    </citation>
    <scope>NUCLEOTIDE SEQUENCE</scope>
</reference>
<sequence length="30" mass="3432">MFLGVTVLLQQAFGFETKKRIRCQSADCQL</sequence>
<evidence type="ECO:0000313" key="1">
    <source>
        <dbReference type="EMBL" id="JAH00354.1"/>
    </source>
</evidence>
<dbReference type="EMBL" id="GBXM01108223">
    <property type="protein sequence ID" value="JAH00354.1"/>
    <property type="molecule type" value="Transcribed_RNA"/>
</dbReference>
<name>A0A0E9P761_ANGAN</name>
<dbReference type="AlphaFoldDB" id="A0A0E9P761"/>
<accession>A0A0E9P761</accession>
<proteinExistence type="predicted"/>